<sequence>MAPRSHAADNLASMVLSDSEPDFDDVEAIGMAPSRELSGNSRSSKRSCDRLTNSTPRVVKPSQRSTRNVKSGADLKGLAMPRQILMEKSTNKTTIQPEVDRKHTEEPDDVPLGKSCANPSSSRDQHTLSHNRLHTESPDRFCSQDIARRHESTSTDSGGGSASFERPGQQNATPGVVDDESQSPTKYSINIDNISARRQLGDLKRKYDSLKTRHSELREMGVNAAERNFERLKRQSDENTIASNKLIQSLREELRAQSALAKQGKEVRQQLERSETSVRDLEREIDHLTASLSDARSEIKSLSAKLAASRVAEANVKSNGTALKHGATGNKSASSEVVIAAQAKEDLYGDLTGLIIRSMSRGDRENIFDCIQTGRNGTLHFKLALDAGDASDSYDGVQFTYRPQLDRDRDSDLIRTLPDYLIEEITFPRTQASRFYSRVSLCSFM</sequence>
<feature type="coiled-coil region" evidence="1">
    <location>
        <begin position="264"/>
        <end position="305"/>
    </location>
</feature>
<dbReference type="OrthoDB" id="2431049at2759"/>
<dbReference type="GO" id="GO:0005730">
    <property type="term" value="C:nucleolus"/>
    <property type="evidence" value="ECO:0007669"/>
    <property type="project" value="TreeGrafter"/>
</dbReference>
<dbReference type="Proteomes" id="UP000243498">
    <property type="component" value="Unassembled WGS sequence"/>
</dbReference>
<feature type="compositionally biased region" description="Basic and acidic residues" evidence="2">
    <location>
        <begin position="123"/>
        <end position="139"/>
    </location>
</feature>
<dbReference type="Gene3D" id="3.90.1150.80">
    <property type="match status" value="1"/>
</dbReference>
<dbReference type="InterPro" id="IPR020981">
    <property type="entry name" value="Csm1/Pcs1_C"/>
</dbReference>
<name>A0A167ETX6_METRR</name>
<feature type="compositionally biased region" description="Polar residues" evidence="2">
    <location>
        <begin position="50"/>
        <end position="69"/>
    </location>
</feature>
<dbReference type="PANTHER" id="PTHR28006">
    <property type="entry name" value="MONOPOLIN COMPLEX SUBUNIT CSM1"/>
    <property type="match status" value="1"/>
</dbReference>
<accession>A0A167ETX6</accession>
<feature type="domain" description="Monopolin complex subunit Csm1/Pcs1 C-terminal" evidence="3">
    <location>
        <begin position="342"/>
        <end position="429"/>
    </location>
</feature>
<dbReference type="Pfam" id="PF12539">
    <property type="entry name" value="Csm1"/>
    <property type="match status" value="1"/>
</dbReference>
<dbReference type="InterPro" id="IPR038608">
    <property type="entry name" value="Csm1/Pcs1_C_sf"/>
</dbReference>
<dbReference type="CDD" id="cd23787">
    <property type="entry name" value="RWD_CSM1"/>
    <property type="match status" value="1"/>
</dbReference>
<dbReference type="PANTHER" id="PTHR28006:SF1">
    <property type="entry name" value="MONOPOLIN COMPLEX SUBUNIT CSM1"/>
    <property type="match status" value="1"/>
</dbReference>
<evidence type="ECO:0000313" key="4">
    <source>
        <dbReference type="EMBL" id="OAA44384.1"/>
    </source>
</evidence>
<dbReference type="GO" id="GO:0034506">
    <property type="term" value="C:chromosome, centromeric core domain"/>
    <property type="evidence" value="ECO:0007669"/>
    <property type="project" value="TreeGrafter"/>
</dbReference>
<feature type="region of interest" description="Disordered" evidence="2">
    <location>
        <begin position="1"/>
        <end position="185"/>
    </location>
</feature>
<dbReference type="GO" id="GO:1990644">
    <property type="term" value="F:microtubule site clamp"/>
    <property type="evidence" value="ECO:0007669"/>
    <property type="project" value="TreeGrafter"/>
</dbReference>
<evidence type="ECO:0000256" key="1">
    <source>
        <dbReference type="SAM" id="Coils"/>
    </source>
</evidence>
<evidence type="ECO:0000313" key="5">
    <source>
        <dbReference type="Proteomes" id="UP000243498"/>
    </source>
</evidence>
<dbReference type="OMA" id="EHESTFV"/>
<dbReference type="EMBL" id="AZHC01000010">
    <property type="protein sequence ID" value="OAA44384.1"/>
    <property type="molecule type" value="Genomic_DNA"/>
</dbReference>
<keyword evidence="5" id="KW-1185">Reference proteome</keyword>
<dbReference type="GO" id="GO:0033551">
    <property type="term" value="C:monopolin complex"/>
    <property type="evidence" value="ECO:0007669"/>
    <property type="project" value="InterPro"/>
</dbReference>
<dbReference type="GO" id="GO:0045144">
    <property type="term" value="P:meiotic sister chromatid segregation"/>
    <property type="evidence" value="ECO:0007669"/>
    <property type="project" value="TreeGrafter"/>
</dbReference>
<proteinExistence type="predicted"/>
<protein>
    <submittedName>
        <fullName evidence="4">Chromosome segregation protein</fullName>
    </submittedName>
</protein>
<reference evidence="4 5" key="1">
    <citation type="journal article" date="2016" name="Genome Biol. Evol.">
        <title>Divergent and convergent evolution of fungal pathogenicity.</title>
        <authorList>
            <person name="Shang Y."/>
            <person name="Xiao G."/>
            <person name="Zheng P."/>
            <person name="Cen K."/>
            <person name="Zhan S."/>
            <person name="Wang C."/>
        </authorList>
    </citation>
    <scope>NUCLEOTIDE SEQUENCE [LARGE SCALE GENOMIC DNA]</scope>
    <source>
        <strain evidence="4 5">RCEF 4871</strain>
    </source>
</reference>
<feature type="coiled-coil region" evidence="1">
    <location>
        <begin position="193"/>
        <end position="220"/>
    </location>
</feature>
<evidence type="ECO:0000259" key="3">
    <source>
        <dbReference type="Pfam" id="PF12539"/>
    </source>
</evidence>
<dbReference type="STRING" id="1081105.A0A167ETX6"/>
<organism evidence="4 5">
    <name type="scientific">Metarhizium rileyi (strain RCEF 4871)</name>
    <name type="common">Nomuraea rileyi</name>
    <dbReference type="NCBI Taxonomy" id="1649241"/>
    <lineage>
        <taxon>Eukaryota</taxon>
        <taxon>Fungi</taxon>
        <taxon>Dikarya</taxon>
        <taxon>Ascomycota</taxon>
        <taxon>Pezizomycotina</taxon>
        <taxon>Sordariomycetes</taxon>
        <taxon>Hypocreomycetidae</taxon>
        <taxon>Hypocreales</taxon>
        <taxon>Clavicipitaceae</taxon>
        <taxon>Metarhizium</taxon>
    </lineage>
</organism>
<dbReference type="FunFam" id="3.90.1150.80:FF:000001">
    <property type="entry name" value="Chromosome segregation protein (Pcs1)"/>
    <property type="match status" value="1"/>
</dbReference>
<dbReference type="InterPro" id="IPR040349">
    <property type="entry name" value="Csm1/Pcs1"/>
</dbReference>
<dbReference type="GO" id="GO:0072686">
    <property type="term" value="C:mitotic spindle"/>
    <property type="evidence" value="ECO:0007669"/>
    <property type="project" value="TreeGrafter"/>
</dbReference>
<keyword evidence="1" id="KW-0175">Coiled coil</keyword>
<gene>
    <name evidence="4" type="ORF">NOR_04112</name>
</gene>
<comment type="caution">
    <text evidence="4">The sequence shown here is derived from an EMBL/GenBank/DDBJ whole genome shotgun (WGS) entry which is preliminary data.</text>
</comment>
<dbReference type="GO" id="GO:0051315">
    <property type="term" value="P:attachment of mitotic spindle microtubules to kinetochore"/>
    <property type="evidence" value="ECO:0007669"/>
    <property type="project" value="TreeGrafter"/>
</dbReference>
<dbReference type="AlphaFoldDB" id="A0A167ETX6"/>
<evidence type="ECO:0000256" key="2">
    <source>
        <dbReference type="SAM" id="MobiDB-lite"/>
    </source>
</evidence>